<reference evidence="6 7" key="1">
    <citation type="submission" date="2019-08" db="EMBL/GenBank/DDBJ databases">
        <title>Archangium and Cystobacter genomes.</title>
        <authorList>
            <person name="Chen I.-C.K."/>
            <person name="Wielgoss S."/>
        </authorList>
    </citation>
    <scope>NUCLEOTIDE SEQUENCE [LARGE SCALE GENOMIC DNA]</scope>
    <source>
        <strain evidence="6 7">Cbm 6</strain>
    </source>
</reference>
<dbReference type="InterPro" id="IPR012967">
    <property type="entry name" value="COMT_dimerisation"/>
</dbReference>
<protein>
    <submittedName>
        <fullName evidence="6">Methyltransferase domain-containing protein</fullName>
    </submittedName>
</protein>
<feature type="domain" description="O-methyltransferase C-terminal" evidence="4">
    <location>
        <begin position="294"/>
        <end position="467"/>
    </location>
</feature>
<dbReference type="InterPro" id="IPR001077">
    <property type="entry name" value="COMT_C"/>
</dbReference>
<dbReference type="PANTHER" id="PTHR43712">
    <property type="entry name" value="PUTATIVE (AFU_ORTHOLOGUE AFUA_4G14580)-RELATED"/>
    <property type="match status" value="1"/>
</dbReference>
<feature type="domain" description="O-methyltransferase dimerisation" evidence="5">
    <location>
        <begin position="25"/>
        <end position="84"/>
    </location>
</feature>
<sequence>MTAPRSATPPSLAQSLHFWARNASNESALLRTSLSVGIFDTLPVEDEGAPVTVQRLAEQVGAKVRGVRSLVELLVCLRLVHMDEARGLVLARPVAAFLRDAVFRERLHEAARWWGPIGHLEEAVRSGAPMTHEGQRWDVLEHYQRLFLETTPAPSPEAEDFFDRFARGSARTWLLVTVGRLGLLEQLAMGPQGEAALRSATGASERGLRTVLDVLAHLGLTRTEGTTVRLTDEARQVLEGKALQYLLRSFSVSAQYWEALERLDETVRHERFVLDLKDPEVSRRFYADNSNQITAVFASHFQLSRRAAATIAQVRPLAGASVLDIGTGSGVWGVAFSRTEPTAHVTYFDQEEVLAQAKRNVEQLQALSRARFWPGNLFTQDFGSAAYDFIILPQVLNVLRPESLPDMFRRVARALKPDGILVIAEYVLNERRDGPLEHLYFGLRRFLTNEGDLLSHSEYSELLSNVGLTASVCLPLPTQELLLAARPGVTLPTRLAPATRAAA</sequence>
<organism evidence="6 7">
    <name type="scientific">Archangium minus</name>
    <dbReference type="NCBI Taxonomy" id="83450"/>
    <lineage>
        <taxon>Bacteria</taxon>
        <taxon>Pseudomonadati</taxon>
        <taxon>Myxococcota</taxon>
        <taxon>Myxococcia</taxon>
        <taxon>Myxococcales</taxon>
        <taxon>Cystobacterineae</taxon>
        <taxon>Archangiaceae</taxon>
        <taxon>Archangium</taxon>
    </lineage>
</organism>
<dbReference type="InterPro" id="IPR036390">
    <property type="entry name" value="WH_DNA-bd_sf"/>
</dbReference>
<accession>A0ABY9X2N1</accession>
<evidence type="ECO:0000259" key="4">
    <source>
        <dbReference type="Pfam" id="PF00891"/>
    </source>
</evidence>
<evidence type="ECO:0000256" key="2">
    <source>
        <dbReference type="ARBA" id="ARBA00022679"/>
    </source>
</evidence>
<keyword evidence="7" id="KW-1185">Reference proteome</keyword>
<dbReference type="Gene3D" id="3.40.50.150">
    <property type="entry name" value="Vaccinia Virus protein VP39"/>
    <property type="match status" value="1"/>
</dbReference>
<dbReference type="Pfam" id="PF00891">
    <property type="entry name" value="Methyltransf_2"/>
    <property type="match status" value="1"/>
</dbReference>
<evidence type="ECO:0000256" key="3">
    <source>
        <dbReference type="ARBA" id="ARBA00022691"/>
    </source>
</evidence>
<keyword evidence="1 6" id="KW-0489">Methyltransferase</keyword>
<dbReference type="EMBL" id="CP043494">
    <property type="protein sequence ID" value="WNG49650.1"/>
    <property type="molecule type" value="Genomic_DNA"/>
</dbReference>
<name>A0ABY9X2N1_9BACT</name>
<evidence type="ECO:0000313" key="7">
    <source>
        <dbReference type="Proteomes" id="UP001611383"/>
    </source>
</evidence>
<dbReference type="InterPro" id="IPR029063">
    <property type="entry name" value="SAM-dependent_MTases_sf"/>
</dbReference>
<dbReference type="GO" id="GO:0032259">
    <property type="term" value="P:methylation"/>
    <property type="evidence" value="ECO:0007669"/>
    <property type="project" value="UniProtKB-KW"/>
</dbReference>
<dbReference type="InterPro" id="IPR016461">
    <property type="entry name" value="COMT-like"/>
</dbReference>
<gene>
    <name evidence="6" type="ORF">F0U60_40180</name>
</gene>
<evidence type="ECO:0000256" key="1">
    <source>
        <dbReference type="ARBA" id="ARBA00022603"/>
    </source>
</evidence>
<dbReference type="Proteomes" id="UP001611383">
    <property type="component" value="Chromosome"/>
</dbReference>
<dbReference type="Gene3D" id="1.10.10.10">
    <property type="entry name" value="Winged helix-like DNA-binding domain superfamily/Winged helix DNA-binding domain"/>
    <property type="match status" value="2"/>
</dbReference>
<keyword evidence="3" id="KW-0949">S-adenosyl-L-methionine</keyword>
<dbReference type="RefSeq" id="WP_395807791.1">
    <property type="nucleotide sequence ID" value="NZ_CP043494.1"/>
</dbReference>
<keyword evidence="2" id="KW-0808">Transferase</keyword>
<evidence type="ECO:0000259" key="5">
    <source>
        <dbReference type="Pfam" id="PF08100"/>
    </source>
</evidence>
<dbReference type="SUPFAM" id="SSF46785">
    <property type="entry name" value="Winged helix' DNA-binding domain"/>
    <property type="match status" value="2"/>
</dbReference>
<dbReference type="GO" id="GO:0008168">
    <property type="term" value="F:methyltransferase activity"/>
    <property type="evidence" value="ECO:0007669"/>
    <property type="project" value="UniProtKB-KW"/>
</dbReference>
<dbReference type="Pfam" id="PF08100">
    <property type="entry name" value="Dimerisation"/>
    <property type="match status" value="1"/>
</dbReference>
<dbReference type="SUPFAM" id="SSF53335">
    <property type="entry name" value="S-adenosyl-L-methionine-dependent methyltransferases"/>
    <property type="match status" value="1"/>
</dbReference>
<dbReference type="PANTHER" id="PTHR43712:SF2">
    <property type="entry name" value="O-METHYLTRANSFERASE CICE"/>
    <property type="match status" value="1"/>
</dbReference>
<dbReference type="CDD" id="cd02440">
    <property type="entry name" value="AdoMet_MTases"/>
    <property type="match status" value="1"/>
</dbReference>
<dbReference type="PROSITE" id="PS51683">
    <property type="entry name" value="SAM_OMT_II"/>
    <property type="match status" value="1"/>
</dbReference>
<dbReference type="InterPro" id="IPR036388">
    <property type="entry name" value="WH-like_DNA-bd_sf"/>
</dbReference>
<proteinExistence type="predicted"/>
<evidence type="ECO:0000313" key="6">
    <source>
        <dbReference type="EMBL" id="WNG49650.1"/>
    </source>
</evidence>